<dbReference type="PROSITE" id="PS00375">
    <property type="entry name" value="UDPGT"/>
    <property type="match status" value="1"/>
</dbReference>
<reference evidence="6 9" key="3">
    <citation type="submission" date="2019-12" db="EMBL/GenBank/DDBJ databases">
        <authorList>
            <person name="Jiao W.-B."/>
            <person name="Schneeberger K."/>
        </authorList>
    </citation>
    <scope>NUCLEOTIDE SEQUENCE [LARGE SCALE GENOMIC DNA]</scope>
    <source>
        <strain evidence="9">cv. C24</strain>
    </source>
</reference>
<dbReference type="FunFam" id="3.40.50.2000:FF:000080">
    <property type="entry name" value="Glycosyltransferase"/>
    <property type="match status" value="1"/>
</dbReference>
<gene>
    <name evidence="7" type="ordered locus">AXX17_At1g06870</name>
    <name evidence="6" type="ORF">C24_LOCUS700</name>
</gene>
<evidence type="ECO:0000256" key="4">
    <source>
        <dbReference type="RuleBase" id="RU003718"/>
    </source>
</evidence>
<protein>
    <recommendedName>
        <fullName evidence="5">Glycosyltransferase</fullName>
        <ecNumber evidence="5">2.4.1.-</ecNumber>
    </recommendedName>
</protein>
<dbReference type="EMBL" id="CACSHJ010000087">
    <property type="protein sequence ID" value="CAA0174597.1"/>
    <property type="molecule type" value="Genomic_DNA"/>
</dbReference>
<accession>A0A384KDE5</accession>
<dbReference type="Proteomes" id="UP000434276">
    <property type="component" value="Unassembled WGS sequence"/>
</dbReference>
<evidence type="ECO:0000256" key="3">
    <source>
        <dbReference type="ARBA" id="ARBA00022679"/>
    </source>
</evidence>
<dbReference type="FunFam" id="3.40.50.2000:FF:000056">
    <property type="entry name" value="Glycosyltransferase"/>
    <property type="match status" value="1"/>
</dbReference>
<dbReference type="SMR" id="A0A384KDE5"/>
<evidence type="ECO:0000313" key="8">
    <source>
        <dbReference type="Proteomes" id="UP000078284"/>
    </source>
</evidence>
<evidence type="ECO:0000313" key="6">
    <source>
        <dbReference type="EMBL" id="CAA0174597.1"/>
    </source>
</evidence>
<evidence type="ECO:0000256" key="1">
    <source>
        <dbReference type="ARBA" id="ARBA00009995"/>
    </source>
</evidence>
<reference evidence="8" key="1">
    <citation type="journal article" date="2016" name="Proc. Natl. Acad. Sci. U.S.A.">
        <title>Chromosome-level assembly of Arabidopsis thaliana Ler reveals the extent of translocation and inversion polymorphisms.</title>
        <authorList>
            <person name="Zapata L."/>
            <person name="Ding J."/>
            <person name="Willing E.M."/>
            <person name="Hartwig B."/>
            <person name="Bezdan D."/>
            <person name="Jiao W.B."/>
            <person name="Patel V."/>
            <person name="Velikkakam James G."/>
            <person name="Koornneef M."/>
            <person name="Ossowski S."/>
            <person name="Schneeberger K."/>
        </authorList>
    </citation>
    <scope>NUCLEOTIDE SEQUENCE [LARGE SCALE GENOMIC DNA]</scope>
    <source>
        <strain evidence="8">cv. Landsberg erecta</strain>
    </source>
</reference>
<dbReference type="Gene3D" id="3.40.50.2000">
    <property type="entry name" value="Glycogen Phosphorylase B"/>
    <property type="match status" value="2"/>
</dbReference>
<dbReference type="GO" id="GO:0035251">
    <property type="term" value="F:UDP-glucosyltransferase activity"/>
    <property type="evidence" value="ECO:0007669"/>
    <property type="project" value="InterPro"/>
</dbReference>
<comment type="similarity">
    <text evidence="1 4">Belongs to the UDP-glycosyltransferase family.</text>
</comment>
<dbReference type="CDD" id="cd03784">
    <property type="entry name" value="GT1_Gtf-like"/>
    <property type="match status" value="1"/>
</dbReference>
<dbReference type="OMA" id="MPSNVGF"/>
<evidence type="ECO:0000313" key="7">
    <source>
        <dbReference type="EMBL" id="OAP14418.1"/>
    </source>
</evidence>
<dbReference type="PANTHER" id="PTHR48048">
    <property type="entry name" value="GLYCOSYLTRANSFERASE"/>
    <property type="match status" value="1"/>
</dbReference>
<dbReference type="InterPro" id="IPR050481">
    <property type="entry name" value="UDP-glycosyltransf_plant"/>
</dbReference>
<dbReference type="EC" id="2.4.1.-" evidence="5"/>
<sequence>MKTAELIFVPLPETGHLLSTIEFGKRLLNLDRRISMITILSMNLPYAPHADASLASLTASEPGIRIISLPEIHDPPPIKLLDTSSETYILDFIHKNIPCLRKTIQDLVSSSSSSGGGSSHVAGLILDFFCVGLIDIGREVNLPSYIFMTSNFGFLGVLQYLPERQRLTPSEFDESSGEEELHIPAFVNRVPAKVLPPGVFDKLSYGSLVKIGERLHEAKGILVNSFTQVEPYAAEHFSQGRDYPHVYPVGPVLNLTGRTNPGLASAQYKEMMKWLDEQPDSSVLFLCFGSMGVFPAPQITEIAHALELIGCRFIWAIRTNMAGDGDPQEPLPEGFVDRTMGRGIVCSWAPQVDILAHKATGGFVSHCGWNSVQESLWYGVPIATWPMYAEQQLNAFEMVKELGLAVEIRLDYVADGDRVTLEIVSADEIATAVRSLMDSDNPVRKKVIEKSSVARKAVGDGGSSTVATCNFIKDILGDHF</sequence>
<dbReference type="InterPro" id="IPR002213">
    <property type="entry name" value="UDP_glucos_trans"/>
</dbReference>
<organism evidence="7 8">
    <name type="scientific">Arabidopsis thaliana</name>
    <name type="common">Mouse-ear cress</name>
    <dbReference type="NCBI Taxonomy" id="3702"/>
    <lineage>
        <taxon>Eukaryota</taxon>
        <taxon>Viridiplantae</taxon>
        <taxon>Streptophyta</taxon>
        <taxon>Embryophyta</taxon>
        <taxon>Tracheophyta</taxon>
        <taxon>Spermatophyta</taxon>
        <taxon>Magnoliopsida</taxon>
        <taxon>eudicotyledons</taxon>
        <taxon>Gunneridae</taxon>
        <taxon>Pentapetalae</taxon>
        <taxon>rosids</taxon>
        <taxon>malvids</taxon>
        <taxon>Brassicales</taxon>
        <taxon>Brassicaceae</taxon>
        <taxon>Camelineae</taxon>
        <taxon>Arabidopsis</taxon>
    </lineage>
</organism>
<dbReference type="KEGG" id="ath:AT1G07240"/>
<proteinExistence type="inferred from homology"/>
<dbReference type="AlphaFoldDB" id="A0A384KDE5"/>
<keyword evidence="2 4" id="KW-0328">Glycosyltransferase</keyword>
<dbReference type="SUPFAM" id="SSF53756">
    <property type="entry name" value="UDP-Glycosyltransferase/glycogen phosphorylase"/>
    <property type="match status" value="1"/>
</dbReference>
<evidence type="ECO:0000313" key="9">
    <source>
        <dbReference type="Proteomes" id="UP000434276"/>
    </source>
</evidence>
<dbReference type="Pfam" id="PF00201">
    <property type="entry name" value="UDPGT"/>
    <property type="match status" value="1"/>
</dbReference>
<reference evidence="7" key="2">
    <citation type="submission" date="2016-03" db="EMBL/GenBank/DDBJ databases">
        <title>Full-length assembly of Arabidopsis thaliana Ler reveals the complement of translocations and inversions.</title>
        <authorList>
            <person name="Zapata L."/>
            <person name="Schneeberger K."/>
            <person name="Ossowski S."/>
        </authorList>
    </citation>
    <scope>NUCLEOTIDE SEQUENCE [LARGE SCALE GENOMIC DNA]</scope>
    <source>
        <tissue evidence="7">Leaf</tissue>
    </source>
</reference>
<name>A0A384KDE5_ARATH</name>
<dbReference type="OrthoDB" id="5835829at2759"/>
<evidence type="ECO:0000256" key="2">
    <source>
        <dbReference type="ARBA" id="ARBA00022676"/>
    </source>
</evidence>
<dbReference type="InterPro" id="IPR035595">
    <property type="entry name" value="UDP_glycos_trans_CS"/>
</dbReference>
<dbReference type="Proteomes" id="UP000078284">
    <property type="component" value="Chromosome 1"/>
</dbReference>
<dbReference type="EMBL" id="LUHQ01000001">
    <property type="protein sequence ID" value="OAP14418.1"/>
    <property type="molecule type" value="Genomic_DNA"/>
</dbReference>
<dbReference type="ExpressionAtlas" id="A0A384KDE5">
    <property type="expression patterns" value="baseline and differential"/>
</dbReference>
<keyword evidence="3 4" id="KW-0808">Transferase</keyword>
<dbReference type="PANTHER" id="PTHR48048:SF45">
    <property type="entry name" value="GLYCOSYLTRANSFERASE"/>
    <property type="match status" value="1"/>
</dbReference>
<evidence type="ECO:0000256" key="5">
    <source>
        <dbReference type="RuleBase" id="RU362057"/>
    </source>
</evidence>